<keyword evidence="4" id="KW-0540">Nuclease</keyword>
<dbReference type="GO" id="GO:0015666">
    <property type="term" value="F:restriction endodeoxyribonuclease activity"/>
    <property type="evidence" value="ECO:0007669"/>
    <property type="project" value="TreeGrafter"/>
</dbReference>
<keyword evidence="1" id="KW-0812">Transmembrane</keyword>
<feature type="transmembrane region" description="Helical" evidence="1">
    <location>
        <begin position="55"/>
        <end position="82"/>
    </location>
</feature>
<dbReference type="SUPFAM" id="SSF52980">
    <property type="entry name" value="Restriction endonuclease-like"/>
    <property type="match status" value="1"/>
</dbReference>
<dbReference type="PANTHER" id="PTHR30015:SF7">
    <property type="entry name" value="TYPE IV METHYL-DIRECTED RESTRICTION ENZYME ECOKMRR"/>
    <property type="match status" value="1"/>
</dbReference>
<name>A0AA91DLS7_VARPD</name>
<dbReference type="InterPro" id="IPR011856">
    <property type="entry name" value="tRNA_endonuc-like_dom_sf"/>
</dbReference>
<dbReference type="GO" id="GO:0003677">
    <property type="term" value="F:DNA binding"/>
    <property type="evidence" value="ECO:0007669"/>
    <property type="project" value="InterPro"/>
</dbReference>
<evidence type="ECO:0000313" key="4">
    <source>
        <dbReference type="EMBL" id="OAK60208.1"/>
    </source>
</evidence>
<reference evidence="4 5" key="1">
    <citation type="submission" date="2016-03" db="EMBL/GenBank/DDBJ databases">
        <title>Genome sequence of Variovorax paradoxus KB5.</title>
        <authorList>
            <person name="Jeong H."/>
            <person name="Hong C.E."/>
            <person name="Jo S.H."/>
            <person name="Park J.M."/>
        </authorList>
    </citation>
    <scope>NUCLEOTIDE SEQUENCE [LARGE SCALE GENOMIC DNA]</scope>
    <source>
        <strain evidence="4 5">KB5</strain>
    </source>
</reference>
<evidence type="ECO:0000259" key="2">
    <source>
        <dbReference type="Pfam" id="PF01396"/>
    </source>
</evidence>
<accession>A0AA91DLS7</accession>
<keyword evidence="1" id="KW-0472">Membrane</keyword>
<dbReference type="InterPro" id="IPR011335">
    <property type="entry name" value="Restrct_endonuc-II-like"/>
</dbReference>
<dbReference type="AlphaFoldDB" id="A0AA91DLS7"/>
<dbReference type="SUPFAM" id="SSF57783">
    <property type="entry name" value="Zinc beta-ribbon"/>
    <property type="match status" value="1"/>
</dbReference>
<organism evidence="4 5">
    <name type="scientific">Variovorax paradoxus</name>
    <dbReference type="NCBI Taxonomy" id="34073"/>
    <lineage>
        <taxon>Bacteria</taxon>
        <taxon>Pseudomonadati</taxon>
        <taxon>Pseudomonadota</taxon>
        <taxon>Betaproteobacteria</taxon>
        <taxon>Burkholderiales</taxon>
        <taxon>Comamonadaceae</taxon>
        <taxon>Variovorax</taxon>
    </lineage>
</organism>
<evidence type="ECO:0000313" key="5">
    <source>
        <dbReference type="Proteomes" id="UP000077852"/>
    </source>
</evidence>
<dbReference type="EMBL" id="LVHG01000063">
    <property type="protein sequence ID" value="OAK60208.1"/>
    <property type="molecule type" value="Genomic_DNA"/>
</dbReference>
<keyword evidence="4" id="KW-0255">Endonuclease</keyword>
<protein>
    <submittedName>
        <fullName evidence="4">Restriction endonuclease</fullName>
    </submittedName>
</protein>
<dbReference type="Gene3D" id="3.40.1350.10">
    <property type="match status" value="1"/>
</dbReference>
<dbReference type="InterPro" id="IPR007560">
    <property type="entry name" value="Restrct_endonuc_IV_Mrr"/>
</dbReference>
<dbReference type="GO" id="GO:0006265">
    <property type="term" value="P:DNA topological change"/>
    <property type="evidence" value="ECO:0007669"/>
    <property type="project" value="InterPro"/>
</dbReference>
<dbReference type="Pfam" id="PF04471">
    <property type="entry name" value="Mrr_cat"/>
    <property type="match status" value="1"/>
</dbReference>
<dbReference type="InterPro" id="IPR052906">
    <property type="entry name" value="Type_IV_Methyl-Rstrct_Enzyme"/>
</dbReference>
<dbReference type="PANTHER" id="PTHR30015">
    <property type="entry name" value="MRR RESTRICTION SYSTEM PROTEIN"/>
    <property type="match status" value="1"/>
</dbReference>
<proteinExistence type="predicted"/>
<gene>
    <name evidence="4" type="ORF">A3K87_24130</name>
</gene>
<dbReference type="Proteomes" id="UP000077852">
    <property type="component" value="Unassembled WGS sequence"/>
</dbReference>
<dbReference type="GO" id="GO:0009307">
    <property type="term" value="P:DNA restriction-modification system"/>
    <property type="evidence" value="ECO:0007669"/>
    <property type="project" value="InterPro"/>
</dbReference>
<dbReference type="Pfam" id="PF01396">
    <property type="entry name" value="Zn_ribbon_Top1"/>
    <property type="match status" value="1"/>
</dbReference>
<dbReference type="GO" id="GO:0003916">
    <property type="term" value="F:DNA topoisomerase activity"/>
    <property type="evidence" value="ECO:0007669"/>
    <property type="project" value="InterPro"/>
</dbReference>
<dbReference type="InterPro" id="IPR013498">
    <property type="entry name" value="Topo_IA_Znf"/>
</dbReference>
<comment type="caution">
    <text evidence="4">The sequence shown here is derived from an EMBL/GenBank/DDBJ whole genome shotgun (WGS) entry which is preliminary data.</text>
</comment>
<feature type="domain" description="Restriction endonuclease type IV Mrr" evidence="3">
    <location>
        <begin position="106"/>
        <end position="216"/>
    </location>
</feature>
<dbReference type="Gene3D" id="3.30.65.10">
    <property type="entry name" value="Bacterial Topoisomerase I, domain 1"/>
    <property type="match status" value="1"/>
</dbReference>
<dbReference type="GO" id="GO:0005694">
    <property type="term" value="C:chromosome"/>
    <property type="evidence" value="ECO:0007669"/>
    <property type="project" value="InterPro"/>
</dbReference>
<sequence length="290" mass="30418">MARKKTSLAEDLMDLVSLLPWWAGVVLAVTSYVLLHRLATPPTAVALQPGQVGELMVRSVGAALAGFGQYVVPLICLSGAGVSAWRRHRRRTLISTTAQAKGADALDGMSWREFEMLVGEAFRLQGFGVSETGGGGPDGGVDLVLSKGTEKFLVQCKQWKAYKVGVDVVRGLYGVMAARGATGGFVVTSGRFSEDAKAFADGRNVKLVDGHRLFGLIKQARQSLASRVDAADRLHPVAQSSPPSVAAGATACPACGSGMVKRTAKKGANAGGQFWGCSQYPACRGVRPIA</sequence>
<feature type="transmembrane region" description="Helical" evidence="1">
    <location>
        <begin position="12"/>
        <end position="35"/>
    </location>
</feature>
<keyword evidence="4" id="KW-0378">Hydrolase</keyword>
<evidence type="ECO:0000259" key="3">
    <source>
        <dbReference type="Pfam" id="PF04471"/>
    </source>
</evidence>
<keyword evidence="1" id="KW-1133">Transmembrane helix</keyword>
<evidence type="ECO:0000256" key="1">
    <source>
        <dbReference type="SAM" id="Phobius"/>
    </source>
</evidence>
<feature type="domain" description="DNA topoisomerase type IA zn finger" evidence="2">
    <location>
        <begin position="251"/>
        <end position="289"/>
    </location>
</feature>